<keyword evidence="3" id="KW-1185">Reference proteome</keyword>
<gene>
    <name evidence="2" type="ORF">FA13DRAFT_304268</name>
</gene>
<keyword evidence="1" id="KW-0472">Membrane</keyword>
<feature type="transmembrane region" description="Helical" evidence="1">
    <location>
        <begin position="7"/>
        <end position="25"/>
    </location>
</feature>
<organism evidence="2 3">
    <name type="scientific">Coprinellus micaceus</name>
    <name type="common">Glistening ink-cap mushroom</name>
    <name type="synonym">Coprinus micaceus</name>
    <dbReference type="NCBI Taxonomy" id="71717"/>
    <lineage>
        <taxon>Eukaryota</taxon>
        <taxon>Fungi</taxon>
        <taxon>Dikarya</taxon>
        <taxon>Basidiomycota</taxon>
        <taxon>Agaricomycotina</taxon>
        <taxon>Agaricomycetes</taxon>
        <taxon>Agaricomycetidae</taxon>
        <taxon>Agaricales</taxon>
        <taxon>Agaricineae</taxon>
        <taxon>Psathyrellaceae</taxon>
        <taxon>Coprinellus</taxon>
    </lineage>
</organism>
<name>A0A4Y7SDJ3_COPMI</name>
<accession>A0A4Y7SDJ3</accession>
<protein>
    <submittedName>
        <fullName evidence="2">Uncharacterized protein</fullName>
    </submittedName>
</protein>
<dbReference type="EMBL" id="QPFP01000168">
    <property type="protein sequence ID" value="TEB19827.1"/>
    <property type="molecule type" value="Genomic_DNA"/>
</dbReference>
<evidence type="ECO:0000313" key="2">
    <source>
        <dbReference type="EMBL" id="TEB19827.1"/>
    </source>
</evidence>
<feature type="transmembrane region" description="Helical" evidence="1">
    <location>
        <begin position="94"/>
        <end position="115"/>
    </location>
</feature>
<sequence length="176" mass="19109">MEMVVVVLAWIVGSYVVLDFGFGAIDLSKGVHKPGGRQIYAGGPIFGESRSPPGPPGVPSVMVTYARIAPRWKLSLEVVPDLTAKITLLGQGSFLPTSIGLLIWFVFGPLGSKVLNSRLIRLPLRSRDDSPHPSDCRDIPSVDSSPMVCIRDDEAQGSSNFISRVLSFSSVRFQWP</sequence>
<keyword evidence="1" id="KW-1133">Transmembrane helix</keyword>
<proteinExistence type="predicted"/>
<comment type="caution">
    <text evidence="2">The sequence shown here is derived from an EMBL/GenBank/DDBJ whole genome shotgun (WGS) entry which is preliminary data.</text>
</comment>
<evidence type="ECO:0000313" key="3">
    <source>
        <dbReference type="Proteomes" id="UP000298030"/>
    </source>
</evidence>
<dbReference type="AlphaFoldDB" id="A0A4Y7SDJ3"/>
<dbReference type="Proteomes" id="UP000298030">
    <property type="component" value="Unassembled WGS sequence"/>
</dbReference>
<reference evidence="2 3" key="1">
    <citation type="journal article" date="2019" name="Nat. Ecol. Evol.">
        <title>Megaphylogeny resolves global patterns of mushroom evolution.</title>
        <authorList>
            <person name="Varga T."/>
            <person name="Krizsan K."/>
            <person name="Foldi C."/>
            <person name="Dima B."/>
            <person name="Sanchez-Garcia M."/>
            <person name="Sanchez-Ramirez S."/>
            <person name="Szollosi G.J."/>
            <person name="Szarkandi J.G."/>
            <person name="Papp V."/>
            <person name="Albert L."/>
            <person name="Andreopoulos W."/>
            <person name="Angelini C."/>
            <person name="Antonin V."/>
            <person name="Barry K.W."/>
            <person name="Bougher N.L."/>
            <person name="Buchanan P."/>
            <person name="Buyck B."/>
            <person name="Bense V."/>
            <person name="Catcheside P."/>
            <person name="Chovatia M."/>
            <person name="Cooper J."/>
            <person name="Damon W."/>
            <person name="Desjardin D."/>
            <person name="Finy P."/>
            <person name="Geml J."/>
            <person name="Haridas S."/>
            <person name="Hughes K."/>
            <person name="Justo A."/>
            <person name="Karasinski D."/>
            <person name="Kautmanova I."/>
            <person name="Kiss B."/>
            <person name="Kocsube S."/>
            <person name="Kotiranta H."/>
            <person name="LaButti K.M."/>
            <person name="Lechner B.E."/>
            <person name="Liimatainen K."/>
            <person name="Lipzen A."/>
            <person name="Lukacs Z."/>
            <person name="Mihaltcheva S."/>
            <person name="Morgado L.N."/>
            <person name="Niskanen T."/>
            <person name="Noordeloos M.E."/>
            <person name="Ohm R.A."/>
            <person name="Ortiz-Santana B."/>
            <person name="Ovrebo C."/>
            <person name="Racz N."/>
            <person name="Riley R."/>
            <person name="Savchenko A."/>
            <person name="Shiryaev A."/>
            <person name="Soop K."/>
            <person name="Spirin V."/>
            <person name="Szebenyi C."/>
            <person name="Tomsovsky M."/>
            <person name="Tulloss R.E."/>
            <person name="Uehling J."/>
            <person name="Grigoriev I.V."/>
            <person name="Vagvolgyi C."/>
            <person name="Papp T."/>
            <person name="Martin F.M."/>
            <person name="Miettinen O."/>
            <person name="Hibbett D.S."/>
            <person name="Nagy L.G."/>
        </authorList>
    </citation>
    <scope>NUCLEOTIDE SEQUENCE [LARGE SCALE GENOMIC DNA]</scope>
    <source>
        <strain evidence="2 3">FP101781</strain>
    </source>
</reference>
<evidence type="ECO:0000256" key="1">
    <source>
        <dbReference type="SAM" id="Phobius"/>
    </source>
</evidence>
<keyword evidence="1" id="KW-0812">Transmembrane</keyword>